<accession>A0ABX4YMR0</accession>
<gene>
    <name evidence="1" type="ORF">BES34_002920</name>
</gene>
<dbReference type="RefSeq" id="WP_010419930.1">
    <property type="nucleotide sequence ID" value="NZ_MCRM02000002.1"/>
</dbReference>
<dbReference type="Proteomes" id="UP000094669">
    <property type="component" value="Unassembled WGS sequence"/>
</dbReference>
<proteinExistence type="predicted"/>
<organism evidence="1 2">
    <name type="scientific">Leptospira inadai serovar Lyme</name>
    <dbReference type="NCBI Taxonomy" id="293084"/>
    <lineage>
        <taxon>Bacteria</taxon>
        <taxon>Pseudomonadati</taxon>
        <taxon>Spirochaetota</taxon>
        <taxon>Spirochaetia</taxon>
        <taxon>Leptospirales</taxon>
        <taxon>Leptospiraceae</taxon>
        <taxon>Leptospira</taxon>
    </lineage>
</organism>
<evidence type="ECO:0000313" key="1">
    <source>
        <dbReference type="EMBL" id="PNV76554.1"/>
    </source>
</evidence>
<reference evidence="1" key="1">
    <citation type="submission" date="2018-01" db="EMBL/GenBank/DDBJ databases">
        <title>Genomic characterization of Leptospira inadai serogroup Lyme isolated from captured rat in Brazil and comparative analysis with human reference strain.</title>
        <authorList>
            <person name="Moreno L.Z."/>
            <person name="Loureiro A.P."/>
            <person name="Miraglia F."/>
            <person name="Kremer F.S."/>
            <person name="Eslabao M.R."/>
            <person name="Dellagostin O.A."/>
            <person name="Lilenbaum W."/>
            <person name="Moreno A.M."/>
        </authorList>
    </citation>
    <scope>NUCLEOTIDE SEQUENCE [LARGE SCALE GENOMIC DNA]</scope>
    <source>
        <strain evidence="1">M34/99</strain>
    </source>
</reference>
<comment type="caution">
    <text evidence="1">The sequence shown here is derived from an EMBL/GenBank/DDBJ whole genome shotgun (WGS) entry which is preliminary data.</text>
</comment>
<keyword evidence="2" id="KW-1185">Reference proteome</keyword>
<evidence type="ECO:0000313" key="2">
    <source>
        <dbReference type="Proteomes" id="UP000094669"/>
    </source>
</evidence>
<protein>
    <submittedName>
        <fullName evidence="1">Uncharacterized protein</fullName>
    </submittedName>
</protein>
<sequence length="206" mass="22944">MSSDGDKKTYFLIAKEISTSSGAGGTAKVLEALAALDLGETEEGSILANAKSGGESSLDFVKVLKIFRVVRKIRESVSQAYEEAMTRYSKVNSMTGKRRPTEDEAKLKQTLMDYILKIEGTFERNDLADESLIKELHRFFENLDSADKLSEENISSLFISPKTASLISPLLEKMQECYEEYGKIQPILKRLIRIADYIIEDAAPSA</sequence>
<dbReference type="EMBL" id="MCRM02000002">
    <property type="protein sequence ID" value="PNV76554.1"/>
    <property type="molecule type" value="Genomic_DNA"/>
</dbReference>
<name>A0ABX4YMR0_9LEPT</name>